<dbReference type="EMBL" id="NPBS01000048">
    <property type="protein sequence ID" value="PAF26054.1"/>
    <property type="molecule type" value="Genomic_DNA"/>
</dbReference>
<dbReference type="GO" id="GO:0043565">
    <property type="term" value="F:sequence-specific DNA binding"/>
    <property type="evidence" value="ECO:0007669"/>
    <property type="project" value="InterPro"/>
</dbReference>
<name>A0A268S0M1_SHOCL</name>
<dbReference type="Proteomes" id="UP000216133">
    <property type="component" value="Unassembled WGS sequence"/>
</dbReference>
<reference evidence="1 2" key="1">
    <citation type="submission" date="2017-07" db="EMBL/GenBank/DDBJ databases">
        <title>Isolation and whole genome analysis of endospore-forming bacteria from heroin.</title>
        <authorList>
            <person name="Kalinowski J."/>
            <person name="Ahrens B."/>
            <person name="Al-Dilaimi A."/>
            <person name="Winkler A."/>
            <person name="Wibberg D."/>
            <person name="Schleenbecker U."/>
            <person name="Ruckert C."/>
            <person name="Wolfel R."/>
            <person name="Grass G."/>
        </authorList>
    </citation>
    <scope>NUCLEOTIDE SEQUENCE [LARGE SCALE GENOMIC DNA]</scope>
    <source>
        <strain evidence="1 2">7523-2</strain>
    </source>
</reference>
<dbReference type="SUPFAM" id="SSF48295">
    <property type="entry name" value="TrpR-like"/>
    <property type="match status" value="1"/>
</dbReference>
<dbReference type="AlphaFoldDB" id="A0A268S0M1"/>
<feature type="non-terminal residue" evidence="1">
    <location>
        <position position="84"/>
    </location>
</feature>
<evidence type="ECO:0000313" key="2">
    <source>
        <dbReference type="Proteomes" id="UP000216133"/>
    </source>
</evidence>
<dbReference type="RefSeq" id="WP_217988883.1">
    <property type="nucleotide sequence ID" value="NZ_NPBS01000048.1"/>
</dbReference>
<organism evidence="1 2">
    <name type="scientific">Shouchella clausii</name>
    <name type="common">Alkalihalobacillus clausii</name>
    <dbReference type="NCBI Taxonomy" id="79880"/>
    <lineage>
        <taxon>Bacteria</taxon>
        <taxon>Bacillati</taxon>
        <taxon>Bacillota</taxon>
        <taxon>Bacilli</taxon>
        <taxon>Bacillales</taxon>
        <taxon>Bacillaceae</taxon>
        <taxon>Shouchella</taxon>
    </lineage>
</organism>
<evidence type="ECO:0008006" key="3">
    <source>
        <dbReference type="Google" id="ProtNLM"/>
    </source>
</evidence>
<evidence type="ECO:0000313" key="1">
    <source>
        <dbReference type="EMBL" id="PAF26054.1"/>
    </source>
</evidence>
<accession>A0A268S0M1</accession>
<protein>
    <recommendedName>
        <fullName evidence="3">Transposase</fullName>
    </recommendedName>
</protein>
<sequence length="84" mass="9852">MSKRSYSVEEKYAILNALEDYSINELKSIYNVHDSTILEWKYKYDTHGMEGLKESSTWKRYSKNLKLAAVKDCLSGMYSIREVT</sequence>
<gene>
    <name evidence="1" type="ORF">CHH61_10420</name>
</gene>
<dbReference type="Gene3D" id="1.10.10.10">
    <property type="entry name" value="Winged helix-like DNA-binding domain superfamily/Winged helix DNA-binding domain"/>
    <property type="match status" value="1"/>
</dbReference>
<proteinExistence type="predicted"/>
<comment type="caution">
    <text evidence="1">The sequence shown here is derived from an EMBL/GenBank/DDBJ whole genome shotgun (WGS) entry which is preliminary data.</text>
</comment>
<dbReference type="InterPro" id="IPR036388">
    <property type="entry name" value="WH-like_DNA-bd_sf"/>
</dbReference>
<dbReference type="InterPro" id="IPR010921">
    <property type="entry name" value="Trp_repressor/repl_initiator"/>
</dbReference>